<keyword evidence="2" id="KW-1185">Reference proteome</keyword>
<name>A0A8X6NAC2_NEPPI</name>
<dbReference type="Proteomes" id="UP000887013">
    <property type="component" value="Unassembled WGS sequence"/>
</dbReference>
<organism evidence="1 2">
    <name type="scientific">Nephila pilipes</name>
    <name type="common">Giant wood spider</name>
    <name type="synonym">Nephila maculata</name>
    <dbReference type="NCBI Taxonomy" id="299642"/>
    <lineage>
        <taxon>Eukaryota</taxon>
        <taxon>Metazoa</taxon>
        <taxon>Ecdysozoa</taxon>
        <taxon>Arthropoda</taxon>
        <taxon>Chelicerata</taxon>
        <taxon>Arachnida</taxon>
        <taxon>Araneae</taxon>
        <taxon>Araneomorphae</taxon>
        <taxon>Entelegynae</taxon>
        <taxon>Araneoidea</taxon>
        <taxon>Nephilidae</taxon>
        <taxon>Nephila</taxon>
    </lineage>
</organism>
<accession>A0A8X6NAC2</accession>
<reference evidence="1" key="1">
    <citation type="submission" date="2020-08" db="EMBL/GenBank/DDBJ databases">
        <title>Multicomponent nature underlies the extraordinary mechanical properties of spider dragline silk.</title>
        <authorList>
            <person name="Kono N."/>
            <person name="Nakamura H."/>
            <person name="Mori M."/>
            <person name="Yoshida Y."/>
            <person name="Ohtoshi R."/>
            <person name="Malay A.D."/>
            <person name="Moran D.A.P."/>
            <person name="Tomita M."/>
            <person name="Numata K."/>
            <person name="Arakawa K."/>
        </authorList>
    </citation>
    <scope>NUCLEOTIDE SEQUENCE</scope>
</reference>
<comment type="caution">
    <text evidence="1">The sequence shown here is derived from an EMBL/GenBank/DDBJ whole genome shotgun (WGS) entry which is preliminary data.</text>
</comment>
<protein>
    <submittedName>
        <fullName evidence="1">Uncharacterized protein</fullName>
    </submittedName>
</protein>
<dbReference type="EMBL" id="BMAW01102026">
    <property type="protein sequence ID" value="GFT02327.1"/>
    <property type="molecule type" value="Genomic_DNA"/>
</dbReference>
<gene>
    <name evidence="1" type="ORF">NPIL_687601</name>
</gene>
<dbReference type="AlphaFoldDB" id="A0A8X6NAC2"/>
<sequence>MIFVFDRLFGKLPARRVSRSSGIAAAFGGFSTGASHSFGVSAALEVEALIWSVSRRASCSSDLSAALEG</sequence>
<proteinExistence type="predicted"/>
<evidence type="ECO:0000313" key="2">
    <source>
        <dbReference type="Proteomes" id="UP000887013"/>
    </source>
</evidence>
<evidence type="ECO:0000313" key="1">
    <source>
        <dbReference type="EMBL" id="GFT02327.1"/>
    </source>
</evidence>